<evidence type="ECO:0000313" key="2">
    <source>
        <dbReference type="EMBL" id="GAV80420.1"/>
    </source>
</evidence>
<accession>A0A1Q3CJI6</accession>
<dbReference type="EMBL" id="BDDD01002171">
    <property type="protein sequence ID" value="GAV80420.1"/>
    <property type="molecule type" value="Genomic_DNA"/>
</dbReference>
<evidence type="ECO:0000256" key="1">
    <source>
        <dbReference type="SAM" id="MobiDB-lite"/>
    </source>
</evidence>
<protein>
    <submittedName>
        <fullName evidence="2">Uncharacterized protein</fullName>
    </submittedName>
</protein>
<organism evidence="2 3">
    <name type="scientific">Cephalotus follicularis</name>
    <name type="common">Albany pitcher plant</name>
    <dbReference type="NCBI Taxonomy" id="3775"/>
    <lineage>
        <taxon>Eukaryota</taxon>
        <taxon>Viridiplantae</taxon>
        <taxon>Streptophyta</taxon>
        <taxon>Embryophyta</taxon>
        <taxon>Tracheophyta</taxon>
        <taxon>Spermatophyta</taxon>
        <taxon>Magnoliopsida</taxon>
        <taxon>eudicotyledons</taxon>
        <taxon>Gunneridae</taxon>
        <taxon>Pentapetalae</taxon>
        <taxon>rosids</taxon>
        <taxon>fabids</taxon>
        <taxon>Oxalidales</taxon>
        <taxon>Cephalotaceae</taxon>
        <taxon>Cephalotus</taxon>
    </lineage>
</organism>
<dbReference type="InParanoid" id="A0A1Q3CJI6"/>
<dbReference type="Proteomes" id="UP000187406">
    <property type="component" value="Unassembled WGS sequence"/>
</dbReference>
<comment type="caution">
    <text evidence="2">The sequence shown here is derived from an EMBL/GenBank/DDBJ whole genome shotgun (WGS) entry which is preliminary data.</text>
</comment>
<feature type="compositionally biased region" description="Low complexity" evidence="1">
    <location>
        <begin position="1"/>
        <end position="11"/>
    </location>
</feature>
<feature type="non-terminal residue" evidence="2">
    <location>
        <position position="1"/>
    </location>
</feature>
<evidence type="ECO:0000313" key="3">
    <source>
        <dbReference type="Proteomes" id="UP000187406"/>
    </source>
</evidence>
<proteinExistence type="predicted"/>
<name>A0A1Q3CJI6_CEPFO</name>
<sequence>TSFVGPLSTSSESEEESDTLPSPLASFSLSLLFSLCKPFTVASTALEPLDSNAAVPDEAGVSEEVIGAPGSCNFFFIKSSADDDPGTPEVLRAVASRPPVLTAGALKLMGEDPFSVNTLVFGTEIGCSFDTSSSCFFLNSATSVGICQLLNCLRGIVERQRVIISSCNYILSSICFKIIIEHQ</sequence>
<feature type="region of interest" description="Disordered" evidence="1">
    <location>
        <begin position="1"/>
        <end position="21"/>
    </location>
</feature>
<reference evidence="3" key="1">
    <citation type="submission" date="2016-04" db="EMBL/GenBank/DDBJ databases">
        <title>Cephalotus genome sequencing.</title>
        <authorList>
            <person name="Fukushima K."/>
            <person name="Hasebe M."/>
            <person name="Fang X."/>
        </authorList>
    </citation>
    <scope>NUCLEOTIDE SEQUENCE [LARGE SCALE GENOMIC DNA]</scope>
    <source>
        <strain evidence="3">cv. St1</strain>
    </source>
</reference>
<keyword evidence="3" id="KW-1185">Reference proteome</keyword>
<gene>
    <name evidence="2" type="ORF">CFOL_v3_23881</name>
</gene>
<dbReference type="AlphaFoldDB" id="A0A1Q3CJI6"/>